<feature type="transmembrane region" description="Helical" evidence="1">
    <location>
        <begin position="21"/>
        <end position="44"/>
    </location>
</feature>
<feature type="domain" description="Phosphatidic acid phosphatase type 2/haloperoxidase" evidence="2">
    <location>
        <begin position="103"/>
        <end position="215"/>
    </location>
</feature>
<feature type="transmembrane region" description="Helical" evidence="1">
    <location>
        <begin position="173"/>
        <end position="192"/>
    </location>
</feature>
<dbReference type="EMBL" id="BSTJ01000016">
    <property type="protein sequence ID" value="GLY80819.1"/>
    <property type="molecule type" value="Genomic_DNA"/>
</dbReference>
<dbReference type="RefSeq" id="WP_285634304.1">
    <property type="nucleotide sequence ID" value="NZ_BSTJ01000016.1"/>
</dbReference>
<dbReference type="PANTHER" id="PTHR14969">
    <property type="entry name" value="SPHINGOSINE-1-PHOSPHATE PHOSPHOHYDROLASE"/>
    <property type="match status" value="1"/>
</dbReference>
<feature type="transmembrane region" description="Helical" evidence="1">
    <location>
        <begin position="100"/>
        <end position="121"/>
    </location>
</feature>
<evidence type="ECO:0000313" key="3">
    <source>
        <dbReference type="EMBL" id="GLY80819.1"/>
    </source>
</evidence>
<keyword evidence="1" id="KW-1133">Transmembrane helix</keyword>
<dbReference type="Gene3D" id="1.20.144.10">
    <property type="entry name" value="Phosphatidic acid phosphatase type 2/haloperoxidase"/>
    <property type="match status" value="1"/>
</dbReference>
<protein>
    <recommendedName>
        <fullName evidence="2">Phosphatidic acid phosphatase type 2/haloperoxidase domain-containing protein</fullName>
    </recommendedName>
</protein>
<evidence type="ECO:0000313" key="4">
    <source>
        <dbReference type="Proteomes" id="UP001165135"/>
    </source>
</evidence>
<feature type="transmembrane region" description="Helical" evidence="1">
    <location>
        <begin position="204"/>
        <end position="224"/>
    </location>
</feature>
<dbReference type="Pfam" id="PF01569">
    <property type="entry name" value="PAP2"/>
    <property type="match status" value="1"/>
</dbReference>
<accession>A0A9W6RSL5</accession>
<keyword evidence="1" id="KW-0472">Membrane</keyword>
<proteinExistence type="predicted"/>
<feature type="transmembrane region" description="Helical" evidence="1">
    <location>
        <begin position="64"/>
        <end position="88"/>
    </location>
</feature>
<sequence>MRTRAADTAPPVRAPALARAGTITVAVAAVLLVALFTAVVVRHGRPFSPDLSLHRWSVAHRPGAARAAAAALTATGVGVVPYLLALVAGALTRRGTRERALAAAAAMLTLLVVQLARFGLATAIGRGRPPAADWAVHASGFAFPSGHTVTSATAAGLLIWALCRHHGGRPRTVAVCLLALWAAAVGLTRIYLGVHWPTDVAGGWLLTVVLFGLAALVVPRLPAVRPRDREPRART</sequence>
<reference evidence="3" key="1">
    <citation type="submission" date="2023-03" db="EMBL/GenBank/DDBJ databases">
        <title>Actinoallomurus iriomotensis NBRC 103681.</title>
        <authorList>
            <person name="Ichikawa N."/>
            <person name="Sato H."/>
            <person name="Tonouchi N."/>
        </authorList>
    </citation>
    <scope>NUCLEOTIDE SEQUENCE</scope>
    <source>
        <strain evidence="3">NBRC 103681</strain>
    </source>
</reference>
<name>A0A9W6RSL5_9ACTN</name>
<feature type="transmembrane region" description="Helical" evidence="1">
    <location>
        <begin position="141"/>
        <end position="161"/>
    </location>
</feature>
<dbReference type="InterPro" id="IPR000326">
    <property type="entry name" value="PAP2/HPO"/>
</dbReference>
<dbReference type="Proteomes" id="UP001165135">
    <property type="component" value="Unassembled WGS sequence"/>
</dbReference>
<gene>
    <name evidence="3" type="ORF">Airi01_090860</name>
</gene>
<dbReference type="SUPFAM" id="SSF48317">
    <property type="entry name" value="Acid phosphatase/Vanadium-dependent haloperoxidase"/>
    <property type="match status" value="1"/>
</dbReference>
<evidence type="ECO:0000259" key="2">
    <source>
        <dbReference type="SMART" id="SM00014"/>
    </source>
</evidence>
<organism evidence="3 4">
    <name type="scientific">Actinoallomurus iriomotensis</name>
    <dbReference type="NCBI Taxonomy" id="478107"/>
    <lineage>
        <taxon>Bacteria</taxon>
        <taxon>Bacillati</taxon>
        <taxon>Actinomycetota</taxon>
        <taxon>Actinomycetes</taxon>
        <taxon>Streptosporangiales</taxon>
        <taxon>Thermomonosporaceae</taxon>
        <taxon>Actinoallomurus</taxon>
    </lineage>
</organism>
<evidence type="ECO:0000256" key="1">
    <source>
        <dbReference type="SAM" id="Phobius"/>
    </source>
</evidence>
<keyword evidence="1" id="KW-0812">Transmembrane</keyword>
<dbReference type="PANTHER" id="PTHR14969:SF13">
    <property type="entry name" value="AT30094P"/>
    <property type="match status" value="1"/>
</dbReference>
<dbReference type="SMART" id="SM00014">
    <property type="entry name" value="acidPPc"/>
    <property type="match status" value="1"/>
</dbReference>
<dbReference type="InterPro" id="IPR036938">
    <property type="entry name" value="PAP2/HPO_sf"/>
</dbReference>
<dbReference type="AlphaFoldDB" id="A0A9W6RSL5"/>
<dbReference type="CDD" id="cd03392">
    <property type="entry name" value="PAP2_like_2"/>
    <property type="match status" value="1"/>
</dbReference>
<comment type="caution">
    <text evidence="3">The sequence shown here is derived from an EMBL/GenBank/DDBJ whole genome shotgun (WGS) entry which is preliminary data.</text>
</comment>